<evidence type="ECO:0000313" key="6">
    <source>
        <dbReference type="EMBL" id="TDP62285.1"/>
    </source>
</evidence>
<dbReference type="Pfam" id="PF00563">
    <property type="entry name" value="EAL"/>
    <property type="match status" value="1"/>
</dbReference>
<feature type="domain" description="PAS" evidence="2">
    <location>
        <begin position="94"/>
        <end position="138"/>
    </location>
</feature>
<dbReference type="PANTHER" id="PTHR44757">
    <property type="entry name" value="DIGUANYLATE CYCLASE DGCP"/>
    <property type="match status" value="1"/>
</dbReference>
<dbReference type="NCBIfam" id="TIGR00229">
    <property type="entry name" value="sensory_box"/>
    <property type="match status" value="2"/>
</dbReference>
<dbReference type="InterPro" id="IPR000014">
    <property type="entry name" value="PAS"/>
</dbReference>
<name>A0A4R6QHV0_9BURK</name>
<dbReference type="PROSITE" id="PS50887">
    <property type="entry name" value="GGDEF"/>
    <property type="match status" value="1"/>
</dbReference>
<dbReference type="SMART" id="SM00086">
    <property type="entry name" value="PAC"/>
    <property type="match status" value="2"/>
</dbReference>
<dbReference type="InterPro" id="IPR035919">
    <property type="entry name" value="EAL_sf"/>
</dbReference>
<proteinExistence type="predicted"/>
<feature type="domain" description="EAL" evidence="4">
    <location>
        <begin position="516"/>
        <end position="773"/>
    </location>
</feature>
<evidence type="ECO:0000259" key="3">
    <source>
        <dbReference type="PROSITE" id="PS50113"/>
    </source>
</evidence>
<sequence>MTSPTRRAAAAAPSHTPAGLLAIGYALFGVVWIYFSDDWLLAMAPNLQIFAQLGQGKGVAFVLATSALLFVLAQRRERAVAERQRIEQDEKLHVLQLLDAIANGSPDAIFAKDLQGRYVFANRETCRLLGQAESIVLGHGDDSVFPLHEAEMLTQADAEVLRSGQLMQREEQLTTVDGLRVYLASKGPLHGPDGSIIGLFGVSRDITERKRIEDVHRQWAMAFENTRDGVMIADDHGRIQAINRAFTEITGYTEADALGRTAKMLQSGMHDDGFYETMWRALRVHGHWQGEIWNRRKGGDIYPEWLTVSAVGDTSGKLTHYVGVFTDITRVKHSEAQLDHLAHYDPLTGLPNRSLLHTRLEQTLARAARHHTKAAVLYIDLDGFKTVNDSRGHPVGDELLVCISRRLRARLREEDLLGRLGGDEFLVVVELPGGPAEVAGLARDLLAAVAEPVPLPGGGDAYLTASIGISVFPDDGCSNAVEMLRDADAAMYRAKDQGRNRFCFYTSDLNAEAQAKLELEAALSRALERDEFRLHYQPKVEALSGRIVGAEALLRWQRGGVGLVSPGQFIPIAERSSMILGIGAWVIDEACRQIRRWMDAGQPVLRVAVNVAARQFAAGDLDQVLGDALIRHGVSAEHIEIELTESMLMERPEITAAMLGKLKALGVKLSLDDFGTGYSSLGYLHSFPIDTLKIDQSFVRGIGVGVQGEPAPVLVDAIIALAHRLGLSVVAEGVETAEQSDYLLRQGCDELQGYRFGRPDTAEALQLRLAAQAQPAMEAQLTP</sequence>
<dbReference type="InterPro" id="IPR013656">
    <property type="entry name" value="PAS_4"/>
</dbReference>
<feature type="domain" description="GGDEF" evidence="5">
    <location>
        <begin position="372"/>
        <end position="507"/>
    </location>
</feature>
<dbReference type="Gene3D" id="3.30.450.20">
    <property type="entry name" value="PAS domain"/>
    <property type="match status" value="2"/>
</dbReference>
<keyword evidence="1" id="KW-0472">Membrane</keyword>
<dbReference type="Proteomes" id="UP000295361">
    <property type="component" value="Unassembled WGS sequence"/>
</dbReference>
<keyword evidence="1" id="KW-0812">Transmembrane</keyword>
<dbReference type="SUPFAM" id="SSF55073">
    <property type="entry name" value="Nucleotide cyclase"/>
    <property type="match status" value="1"/>
</dbReference>
<evidence type="ECO:0000259" key="5">
    <source>
        <dbReference type="PROSITE" id="PS50887"/>
    </source>
</evidence>
<dbReference type="Pfam" id="PF13426">
    <property type="entry name" value="PAS_9"/>
    <property type="match status" value="1"/>
</dbReference>
<evidence type="ECO:0000259" key="4">
    <source>
        <dbReference type="PROSITE" id="PS50883"/>
    </source>
</evidence>
<dbReference type="InParanoid" id="A0A4R6QHV0"/>
<protein>
    <submittedName>
        <fullName evidence="6">PAS domain S-box-containing protein/diguanylate cyclase (GGDEF)-like protein</fullName>
    </submittedName>
</protein>
<dbReference type="PANTHER" id="PTHR44757:SF2">
    <property type="entry name" value="BIOFILM ARCHITECTURE MAINTENANCE PROTEIN MBAA"/>
    <property type="match status" value="1"/>
</dbReference>
<dbReference type="InterPro" id="IPR029787">
    <property type="entry name" value="Nucleotide_cyclase"/>
</dbReference>
<dbReference type="FunFam" id="3.30.70.270:FF:000001">
    <property type="entry name" value="Diguanylate cyclase domain protein"/>
    <property type="match status" value="1"/>
</dbReference>
<comment type="caution">
    <text evidence="6">The sequence shown here is derived from an EMBL/GenBank/DDBJ whole genome shotgun (WGS) entry which is preliminary data.</text>
</comment>
<dbReference type="NCBIfam" id="TIGR00254">
    <property type="entry name" value="GGDEF"/>
    <property type="match status" value="1"/>
</dbReference>
<dbReference type="PROSITE" id="PS50112">
    <property type="entry name" value="PAS"/>
    <property type="match status" value="2"/>
</dbReference>
<dbReference type="SMART" id="SM00052">
    <property type="entry name" value="EAL"/>
    <property type="match status" value="1"/>
</dbReference>
<dbReference type="CDD" id="cd01949">
    <property type="entry name" value="GGDEF"/>
    <property type="match status" value="1"/>
</dbReference>
<dbReference type="SUPFAM" id="SSF141868">
    <property type="entry name" value="EAL domain-like"/>
    <property type="match status" value="1"/>
</dbReference>
<dbReference type="CDD" id="cd01948">
    <property type="entry name" value="EAL"/>
    <property type="match status" value="1"/>
</dbReference>
<dbReference type="CDD" id="cd00130">
    <property type="entry name" value="PAS"/>
    <property type="match status" value="2"/>
</dbReference>
<dbReference type="InterPro" id="IPR001633">
    <property type="entry name" value="EAL_dom"/>
</dbReference>
<dbReference type="Pfam" id="PF08448">
    <property type="entry name" value="PAS_4"/>
    <property type="match status" value="1"/>
</dbReference>
<dbReference type="FunCoup" id="A0A4R6QHV0">
    <property type="interactions" value="340"/>
</dbReference>
<dbReference type="InterPro" id="IPR052155">
    <property type="entry name" value="Biofilm_reg_signaling"/>
</dbReference>
<feature type="domain" description="PAS" evidence="2">
    <location>
        <begin position="215"/>
        <end position="272"/>
    </location>
</feature>
<accession>A0A4R6QHV0</accession>
<dbReference type="PROSITE" id="PS50113">
    <property type="entry name" value="PAC"/>
    <property type="match status" value="2"/>
</dbReference>
<dbReference type="EMBL" id="SNXS01000008">
    <property type="protein sequence ID" value="TDP62285.1"/>
    <property type="molecule type" value="Genomic_DNA"/>
</dbReference>
<dbReference type="InterPro" id="IPR000700">
    <property type="entry name" value="PAS-assoc_C"/>
</dbReference>
<dbReference type="InterPro" id="IPR001610">
    <property type="entry name" value="PAC"/>
</dbReference>
<dbReference type="AlphaFoldDB" id="A0A4R6QHV0"/>
<keyword evidence="7" id="KW-1185">Reference proteome</keyword>
<dbReference type="OrthoDB" id="9813903at2"/>
<dbReference type="SMART" id="SM00267">
    <property type="entry name" value="GGDEF"/>
    <property type="match status" value="1"/>
</dbReference>
<dbReference type="SUPFAM" id="SSF55785">
    <property type="entry name" value="PYP-like sensor domain (PAS domain)"/>
    <property type="match status" value="2"/>
</dbReference>
<dbReference type="Pfam" id="PF00990">
    <property type="entry name" value="GGDEF"/>
    <property type="match status" value="1"/>
</dbReference>
<reference evidence="6 7" key="1">
    <citation type="submission" date="2019-03" db="EMBL/GenBank/DDBJ databases">
        <title>Genomic Encyclopedia of Type Strains, Phase IV (KMG-IV): sequencing the most valuable type-strain genomes for metagenomic binning, comparative biology and taxonomic classification.</title>
        <authorList>
            <person name="Goeker M."/>
        </authorList>
    </citation>
    <scope>NUCLEOTIDE SEQUENCE [LARGE SCALE GENOMIC DNA]</scope>
    <source>
        <strain evidence="6 7">DSM 16998</strain>
    </source>
</reference>
<dbReference type="PROSITE" id="PS50883">
    <property type="entry name" value="EAL"/>
    <property type="match status" value="1"/>
</dbReference>
<keyword evidence="1" id="KW-1133">Transmembrane helix</keyword>
<feature type="domain" description="PAC" evidence="3">
    <location>
        <begin position="167"/>
        <end position="218"/>
    </location>
</feature>
<dbReference type="GO" id="GO:0003824">
    <property type="term" value="F:catalytic activity"/>
    <property type="evidence" value="ECO:0007669"/>
    <property type="project" value="UniProtKB-ARBA"/>
</dbReference>
<evidence type="ECO:0000313" key="7">
    <source>
        <dbReference type="Proteomes" id="UP000295361"/>
    </source>
</evidence>
<dbReference type="InterPro" id="IPR000160">
    <property type="entry name" value="GGDEF_dom"/>
</dbReference>
<evidence type="ECO:0000259" key="2">
    <source>
        <dbReference type="PROSITE" id="PS50112"/>
    </source>
</evidence>
<gene>
    <name evidence="6" type="ORF">DES47_10897</name>
</gene>
<dbReference type="SMART" id="SM00091">
    <property type="entry name" value="PAS"/>
    <property type="match status" value="2"/>
</dbReference>
<organism evidence="6 7">
    <name type="scientific">Roseateles toxinivorans</name>
    <dbReference type="NCBI Taxonomy" id="270368"/>
    <lineage>
        <taxon>Bacteria</taxon>
        <taxon>Pseudomonadati</taxon>
        <taxon>Pseudomonadota</taxon>
        <taxon>Betaproteobacteria</taxon>
        <taxon>Burkholderiales</taxon>
        <taxon>Sphaerotilaceae</taxon>
        <taxon>Roseateles</taxon>
    </lineage>
</organism>
<feature type="domain" description="PAC" evidence="3">
    <location>
        <begin position="288"/>
        <end position="340"/>
    </location>
</feature>
<dbReference type="Gene3D" id="3.20.20.450">
    <property type="entry name" value="EAL domain"/>
    <property type="match status" value="1"/>
</dbReference>
<evidence type="ECO:0000256" key="1">
    <source>
        <dbReference type="SAM" id="Phobius"/>
    </source>
</evidence>
<dbReference type="InterPro" id="IPR043128">
    <property type="entry name" value="Rev_trsase/Diguanyl_cyclase"/>
</dbReference>
<dbReference type="Gene3D" id="3.30.70.270">
    <property type="match status" value="1"/>
</dbReference>
<feature type="transmembrane region" description="Helical" evidence="1">
    <location>
        <begin position="12"/>
        <end position="35"/>
    </location>
</feature>
<dbReference type="RefSeq" id="WP_133703164.1">
    <property type="nucleotide sequence ID" value="NZ_SNXS01000008.1"/>
</dbReference>
<dbReference type="InterPro" id="IPR035965">
    <property type="entry name" value="PAS-like_dom_sf"/>
</dbReference>